<dbReference type="GO" id="GO:0005938">
    <property type="term" value="C:cell cortex"/>
    <property type="evidence" value="ECO:0007669"/>
    <property type="project" value="UniProtKB-SubCell"/>
</dbReference>
<dbReference type="Pfam" id="PF00241">
    <property type="entry name" value="Cofilin_ADF"/>
    <property type="match status" value="1"/>
</dbReference>
<evidence type="ECO:0000256" key="8">
    <source>
        <dbReference type="ARBA" id="ARBA00022475"/>
    </source>
</evidence>
<dbReference type="InterPro" id="IPR002108">
    <property type="entry name" value="ADF-H"/>
</dbReference>
<comment type="subcellular location">
    <subcellularLocation>
        <location evidence="2">Cell junction</location>
    </subcellularLocation>
    <subcellularLocation>
        <location evidence="4">Cell membrane</location>
        <topology evidence="4">Peripheral membrane protein</topology>
        <orientation evidence="4">Cytoplasmic side</orientation>
    </subcellularLocation>
    <subcellularLocation>
        <location evidence="6">Cell projection</location>
        <location evidence="6">Lamellipodium</location>
    </subcellularLocation>
    <subcellularLocation>
        <location evidence="5">Cell projection</location>
        <location evidence="5">Ruffle</location>
    </subcellularLocation>
    <subcellularLocation>
        <location evidence="7">Cytoplasm</location>
        <location evidence="7">Cell cortex</location>
    </subcellularLocation>
    <subcellularLocation>
        <location evidence="1">Cytoplasmic vesicle</location>
        <location evidence="1">Clathrin-coated vesicle</location>
    </subcellularLocation>
    <subcellularLocation>
        <location evidence="3">Early endosome</location>
    </subcellularLocation>
    <subcellularLocation>
        <location evidence="13">Synapse</location>
    </subcellularLocation>
</comment>
<name>A0A8C0MBH9_CANLF</name>
<dbReference type="PANTHER" id="PTHR10829:SF12">
    <property type="entry name" value="DREBRIN-LIKE PROTEIN"/>
    <property type="match status" value="1"/>
</dbReference>
<keyword evidence="8" id="KW-0472">Membrane</keyword>
<dbReference type="GO" id="GO:0070161">
    <property type="term" value="C:anchoring junction"/>
    <property type="evidence" value="ECO:0007669"/>
    <property type="project" value="UniProtKB-SubCell"/>
</dbReference>
<dbReference type="FunFam" id="3.40.20.10:FF:000011">
    <property type="entry name" value="Drebrin-like protein B"/>
    <property type="match status" value="1"/>
</dbReference>
<evidence type="ECO:0000256" key="7">
    <source>
        <dbReference type="ARBA" id="ARBA00004544"/>
    </source>
</evidence>
<evidence type="ECO:0000256" key="9">
    <source>
        <dbReference type="ARBA" id="ARBA00022753"/>
    </source>
</evidence>
<feature type="compositionally biased region" description="Polar residues" evidence="14">
    <location>
        <begin position="225"/>
        <end position="242"/>
    </location>
</feature>
<dbReference type="PROSITE" id="PS51263">
    <property type="entry name" value="ADF_H"/>
    <property type="match status" value="1"/>
</dbReference>
<evidence type="ECO:0000256" key="1">
    <source>
        <dbReference type="ARBA" id="ARBA00004132"/>
    </source>
</evidence>
<dbReference type="GO" id="GO:0045202">
    <property type="term" value="C:synapse"/>
    <property type="evidence" value="ECO:0007669"/>
    <property type="project" value="UniProtKB-SubCell"/>
</dbReference>
<feature type="compositionally biased region" description="Acidic residues" evidence="14">
    <location>
        <begin position="352"/>
        <end position="365"/>
    </location>
</feature>
<dbReference type="AlphaFoldDB" id="A0A8C0MBH9"/>
<protein>
    <submittedName>
        <fullName evidence="16">Drebrin like</fullName>
    </submittedName>
</protein>
<feature type="compositionally biased region" description="Low complexity" evidence="14">
    <location>
        <begin position="276"/>
        <end position="287"/>
    </location>
</feature>
<keyword evidence="10" id="KW-0965">Cell junction</keyword>
<accession>A0A8C0MBH9</accession>
<evidence type="ECO:0000256" key="6">
    <source>
        <dbReference type="ARBA" id="ARBA00004510"/>
    </source>
</evidence>
<feature type="region of interest" description="Disordered" evidence="14">
    <location>
        <begin position="185"/>
        <end position="208"/>
    </location>
</feature>
<dbReference type="Gene3D" id="3.40.20.10">
    <property type="entry name" value="Severin"/>
    <property type="match status" value="1"/>
</dbReference>
<reference evidence="16" key="1">
    <citation type="submission" date="2019-03" db="EMBL/GenBank/DDBJ databases">
        <authorList>
            <person name="Warren W.C."/>
            <person name="Johnson G.S."/>
        </authorList>
    </citation>
    <scope>NUCLEOTIDE SEQUENCE [LARGE SCALE GENOMIC DNA]</scope>
    <source>
        <strain evidence="16">Basenji</strain>
    </source>
</reference>
<sequence>MAANLSRNGPALQEAYVRVVTEKSPTDWALFTYEGNSNDIRVAGTGEGGLEEMVEELNSGKVMYAFCRVKDPNSGLPKFVLINWTGEGVNDVRKGACANHVSTMASFLKGAHVTINARAEEDVEPECIMQKVARASGANYAFHKESGRFQDIGPQAPVGSVYQKTNAISEIKRVGKDSFWAKAEKEEENRRLEEKRRAEEERQRLEQERRERELREAALREQRYQEAQASEGPQRSRSVSQHTRGRSLSRRRGPCPPLLSPAPSQGSCGAPSCRNSSPSQRPIAARSPPRPPPGPGQARHLAAPGGLGMGSGREEGCAIPFPGSEWAASSCADIHEEPVSSGPPCVVQAEEEAVYEEPPEQETLYEEPPVVSSPQQGLAVKGSRTQKCSLSHASHGMPDFSVAPYMRIISCNLGQSLAVLWEVMGGGQQQPVSL</sequence>
<dbReference type="GO" id="GO:0030027">
    <property type="term" value="C:lamellipodium"/>
    <property type="evidence" value="ECO:0007669"/>
    <property type="project" value="UniProtKB-SubCell"/>
</dbReference>
<feature type="compositionally biased region" description="Basic residues" evidence="14">
    <location>
        <begin position="243"/>
        <end position="253"/>
    </location>
</feature>
<evidence type="ECO:0000256" key="10">
    <source>
        <dbReference type="ARBA" id="ARBA00022949"/>
    </source>
</evidence>
<evidence type="ECO:0000313" key="16">
    <source>
        <dbReference type="Ensembl" id="ENSCAFP00030006936.1"/>
    </source>
</evidence>
<dbReference type="SUPFAM" id="SSF55753">
    <property type="entry name" value="Actin depolymerizing proteins"/>
    <property type="match status" value="1"/>
</dbReference>
<evidence type="ECO:0000256" key="12">
    <source>
        <dbReference type="ARBA" id="ARBA00023273"/>
    </source>
</evidence>
<dbReference type="GO" id="GO:0001726">
    <property type="term" value="C:ruffle"/>
    <property type="evidence" value="ECO:0007669"/>
    <property type="project" value="UniProtKB-SubCell"/>
</dbReference>
<evidence type="ECO:0000256" key="14">
    <source>
        <dbReference type="SAM" id="MobiDB-lite"/>
    </source>
</evidence>
<dbReference type="GO" id="GO:0030136">
    <property type="term" value="C:clathrin-coated vesicle"/>
    <property type="evidence" value="ECO:0007669"/>
    <property type="project" value="UniProtKB-SubCell"/>
</dbReference>
<dbReference type="SMART" id="SM00102">
    <property type="entry name" value="ADF"/>
    <property type="match status" value="1"/>
</dbReference>
<evidence type="ECO:0000256" key="13">
    <source>
        <dbReference type="ARBA" id="ARBA00034103"/>
    </source>
</evidence>
<dbReference type="GO" id="GO:0005886">
    <property type="term" value="C:plasma membrane"/>
    <property type="evidence" value="ECO:0007669"/>
    <property type="project" value="UniProtKB-SubCell"/>
</dbReference>
<evidence type="ECO:0000313" key="17">
    <source>
        <dbReference type="Proteomes" id="UP000694429"/>
    </source>
</evidence>
<evidence type="ECO:0000259" key="15">
    <source>
        <dbReference type="PROSITE" id="PS51263"/>
    </source>
</evidence>
<evidence type="ECO:0000256" key="3">
    <source>
        <dbReference type="ARBA" id="ARBA00004412"/>
    </source>
</evidence>
<feature type="region of interest" description="Disordered" evidence="14">
    <location>
        <begin position="222"/>
        <end position="318"/>
    </location>
</feature>
<keyword evidence="9" id="KW-0967">Endosome</keyword>
<keyword evidence="12" id="KW-0966">Cell projection</keyword>
<keyword evidence="8" id="KW-1003">Cell membrane</keyword>
<proteinExistence type="predicted"/>
<dbReference type="GO" id="GO:0003779">
    <property type="term" value="F:actin binding"/>
    <property type="evidence" value="ECO:0007669"/>
    <property type="project" value="InterPro"/>
</dbReference>
<dbReference type="CDD" id="cd11281">
    <property type="entry name" value="ADF_drebrin_like"/>
    <property type="match status" value="1"/>
</dbReference>
<evidence type="ECO:0000256" key="4">
    <source>
        <dbReference type="ARBA" id="ARBA00004413"/>
    </source>
</evidence>
<keyword evidence="11" id="KW-0770">Synapse</keyword>
<evidence type="ECO:0000256" key="5">
    <source>
        <dbReference type="ARBA" id="ARBA00004466"/>
    </source>
</evidence>
<dbReference type="PANTHER" id="PTHR10829">
    <property type="entry name" value="CORTACTIN AND DREBRIN"/>
    <property type="match status" value="1"/>
</dbReference>
<feature type="domain" description="ADF-H" evidence="15">
    <location>
        <begin position="4"/>
        <end position="133"/>
    </location>
</feature>
<organism evidence="16 17">
    <name type="scientific">Canis lupus familiaris</name>
    <name type="common">Dog</name>
    <name type="synonym">Canis familiaris</name>
    <dbReference type="NCBI Taxonomy" id="9615"/>
    <lineage>
        <taxon>Eukaryota</taxon>
        <taxon>Metazoa</taxon>
        <taxon>Chordata</taxon>
        <taxon>Craniata</taxon>
        <taxon>Vertebrata</taxon>
        <taxon>Euteleostomi</taxon>
        <taxon>Mammalia</taxon>
        <taxon>Eutheria</taxon>
        <taxon>Laurasiatheria</taxon>
        <taxon>Carnivora</taxon>
        <taxon>Caniformia</taxon>
        <taxon>Canidae</taxon>
        <taxon>Canis</taxon>
    </lineage>
</organism>
<feature type="region of interest" description="Disordered" evidence="14">
    <location>
        <begin position="352"/>
        <end position="376"/>
    </location>
</feature>
<dbReference type="Proteomes" id="UP000694429">
    <property type="component" value="Chromosome 16"/>
</dbReference>
<reference evidence="16" key="2">
    <citation type="submission" date="2025-08" db="UniProtKB">
        <authorList>
            <consortium name="Ensembl"/>
        </authorList>
    </citation>
    <scope>IDENTIFICATION</scope>
</reference>
<evidence type="ECO:0000256" key="11">
    <source>
        <dbReference type="ARBA" id="ARBA00023018"/>
    </source>
</evidence>
<dbReference type="Ensembl" id="ENSCAFT00030007905.1">
    <property type="protein sequence ID" value="ENSCAFP00030006936.1"/>
    <property type="gene ID" value="ENSCAFG00030004175.1"/>
</dbReference>
<dbReference type="GO" id="GO:0005769">
    <property type="term" value="C:early endosome"/>
    <property type="evidence" value="ECO:0007669"/>
    <property type="project" value="UniProtKB-SubCell"/>
</dbReference>
<gene>
    <name evidence="16" type="primary">DBNL</name>
</gene>
<dbReference type="InterPro" id="IPR029006">
    <property type="entry name" value="ADF-H/Gelsolin-like_dom_sf"/>
</dbReference>
<evidence type="ECO:0000256" key="2">
    <source>
        <dbReference type="ARBA" id="ARBA00004282"/>
    </source>
</evidence>